<sequence length="76" mass="8116">MTTEYVALPAPPTAEIVAALCALGGEVSVTAQRGEDARGVPRVVLTLTHPDPQRVASARQAVLRECQRLRLRAIVV</sequence>
<comment type="caution">
    <text evidence="1">The sequence shown here is derived from an EMBL/GenBank/DDBJ whole genome shotgun (WGS) entry which is preliminary data.</text>
</comment>
<name>A0ABW5P3B4_9DEIO</name>
<gene>
    <name evidence="1" type="ORF">ACFSR9_05585</name>
</gene>
<accession>A0ABW5P3B4</accession>
<evidence type="ECO:0000313" key="1">
    <source>
        <dbReference type="EMBL" id="MFD2608914.1"/>
    </source>
</evidence>
<dbReference type="EMBL" id="JBHUMK010000021">
    <property type="protein sequence ID" value="MFD2608914.1"/>
    <property type="molecule type" value="Genomic_DNA"/>
</dbReference>
<dbReference type="RefSeq" id="WP_386843862.1">
    <property type="nucleotide sequence ID" value="NZ_JBHUMK010000021.1"/>
</dbReference>
<evidence type="ECO:0000313" key="2">
    <source>
        <dbReference type="Proteomes" id="UP001597475"/>
    </source>
</evidence>
<protein>
    <submittedName>
        <fullName evidence="1">Uncharacterized protein</fullName>
    </submittedName>
</protein>
<reference evidence="2" key="1">
    <citation type="journal article" date="2019" name="Int. J. Syst. Evol. Microbiol.">
        <title>The Global Catalogue of Microorganisms (GCM) 10K type strain sequencing project: providing services to taxonomists for standard genome sequencing and annotation.</title>
        <authorList>
            <consortium name="The Broad Institute Genomics Platform"/>
            <consortium name="The Broad Institute Genome Sequencing Center for Infectious Disease"/>
            <person name="Wu L."/>
            <person name="Ma J."/>
        </authorList>
    </citation>
    <scope>NUCLEOTIDE SEQUENCE [LARGE SCALE GENOMIC DNA]</scope>
    <source>
        <strain evidence="2">KCTC 33842</strain>
    </source>
</reference>
<proteinExistence type="predicted"/>
<keyword evidence="2" id="KW-1185">Reference proteome</keyword>
<organism evidence="1 2">
    <name type="scientific">Deinococcus taklimakanensis</name>
    <dbReference type="NCBI Taxonomy" id="536443"/>
    <lineage>
        <taxon>Bacteria</taxon>
        <taxon>Thermotogati</taxon>
        <taxon>Deinococcota</taxon>
        <taxon>Deinococci</taxon>
        <taxon>Deinococcales</taxon>
        <taxon>Deinococcaceae</taxon>
        <taxon>Deinococcus</taxon>
    </lineage>
</organism>
<dbReference type="Proteomes" id="UP001597475">
    <property type="component" value="Unassembled WGS sequence"/>
</dbReference>